<evidence type="ECO:0000313" key="2">
    <source>
        <dbReference type="Proteomes" id="UP000015347"/>
    </source>
</evidence>
<keyword evidence="2" id="KW-1185">Reference proteome</keyword>
<dbReference type="InterPro" id="IPR051917">
    <property type="entry name" value="Transposase-Integrase"/>
</dbReference>
<protein>
    <submittedName>
        <fullName evidence="1">TRm24 putative transposase</fullName>
    </submittedName>
</protein>
<dbReference type="HOGENOM" id="CLU_035706_9_2_5"/>
<name>S9RNY7_9RHOB</name>
<organism evidence="1 2">
    <name type="scientific">Salipiger mucosus DSM 16094</name>
    <dbReference type="NCBI Taxonomy" id="1123237"/>
    <lineage>
        <taxon>Bacteria</taxon>
        <taxon>Pseudomonadati</taxon>
        <taxon>Pseudomonadota</taxon>
        <taxon>Alphaproteobacteria</taxon>
        <taxon>Rhodobacterales</taxon>
        <taxon>Roseobacteraceae</taxon>
        <taxon>Salipiger</taxon>
    </lineage>
</organism>
<comment type="caution">
    <text evidence="1">The sequence shown here is derived from an EMBL/GenBank/DDBJ whole genome shotgun (WGS) entry which is preliminary data.</text>
</comment>
<dbReference type="GO" id="GO:0032196">
    <property type="term" value="P:transposition"/>
    <property type="evidence" value="ECO:0007669"/>
    <property type="project" value="TreeGrafter"/>
</dbReference>
<dbReference type="EMBL" id="APVH01000069">
    <property type="protein sequence ID" value="EPX75694.1"/>
    <property type="molecule type" value="Genomic_DNA"/>
</dbReference>
<dbReference type="Proteomes" id="UP000015347">
    <property type="component" value="Unassembled WGS sequence"/>
</dbReference>
<evidence type="ECO:0000313" key="1">
    <source>
        <dbReference type="EMBL" id="EPX75694.1"/>
    </source>
</evidence>
<dbReference type="GO" id="GO:0005829">
    <property type="term" value="C:cytosol"/>
    <property type="evidence" value="ECO:0007669"/>
    <property type="project" value="TreeGrafter"/>
</dbReference>
<accession>S9RNY7</accession>
<dbReference type="PANTHER" id="PTHR10948:SF23">
    <property type="entry name" value="TRANSPOSASE INSI FOR INSERTION SEQUENCE ELEMENT IS30A-RELATED"/>
    <property type="match status" value="1"/>
</dbReference>
<dbReference type="eggNOG" id="COG2826">
    <property type="taxonomic scope" value="Bacteria"/>
</dbReference>
<proteinExistence type="predicted"/>
<sequence length="124" mass="15017">MPGYDGYDGAAAHLEAAKRRTRQRSLIRHPQLLKQVVERVRNSWTPEQIGNRLIHEDAHLRVFRKTIYRYMYSKEGMAQEHWWYLPEHRKARRPRRACKRQAPKFDRDVSILFRPDNVAHRRES</sequence>
<reference evidence="2" key="1">
    <citation type="journal article" date="2014" name="Stand. Genomic Sci.">
        <title>Genome sequence of the exopolysaccharide-producing Salipiger mucosus type strain (DSM 16094(T)), a moderately halophilic member of the Roseobacter clade.</title>
        <authorList>
            <person name="Riedel T."/>
            <person name="Spring S."/>
            <person name="Fiebig A."/>
            <person name="Petersen J."/>
            <person name="Kyrpides N.C."/>
            <person name="Goker M."/>
            <person name="Klenk H.P."/>
        </authorList>
    </citation>
    <scope>NUCLEOTIDE SEQUENCE [LARGE SCALE GENOMIC DNA]</scope>
    <source>
        <strain evidence="2">DSM 16094</strain>
    </source>
</reference>
<dbReference type="PANTHER" id="PTHR10948">
    <property type="entry name" value="TRANSPOSASE"/>
    <property type="match status" value="1"/>
</dbReference>
<dbReference type="GO" id="GO:0004803">
    <property type="term" value="F:transposase activity"/>
    <property type="evidence" value="ECO:0007669"/>
    <property type="project" value="TreeGrafter"/>
</dbReference>
<dbReference type="STRING" id="1123237.Salmuc_01159"/>
<dbReference type="AlphaFoldDB" id="S9RNY7"/>
<gene>
    <name evidence="1" type="ORF">Salmuc_01159</name>
</gene>